<evidence type="ECO:0000256" key="6">
    <source>
        <dbReference type="ARBA" id="ARBA00023004"/>
    </source>
</evidence>
<feature type="binding site" description="axial binding residue" evidence="7">
    <location>
        <position position="384"/>
    </location>
    <ligand>
        <name>heme</name>
        <dbReference type="ChEBI" id="CHEBI:30413"/>
    </ligand>
    <ligandPart>
        <name>Fe</name>
        <dbReference type="ChEBI" id="CHEBI:18248"/>
    </ligandPart>
</feature>
<dbReference type="GO" id="GO:0016020">
    <property type="term" value="C:membrane"/>
    <property type="evidence" value="ECO:0007669"/>
    <property type="project" value="UniProtKB-SubCell"/>
</dbReference>
<evidence type="ECO:0000256" key="1">
    <source>
        <dbReference type="ARBA" id="ARBA00004167"/>
    </source>
</evidence>
<dbReference type="AlphaFoldDB" id="A0A9Q0TMA8"/>
<sequence length="439" mass="49930">MSSSLYDHLLLIGTLSLLSLYFVIKTFKERLFPNPHLPPGSLGWPLIGESLEFLRSGHSPQPERFTRDRMEKYNPQVFKTSLLGESMAVFCGPAGNKFLFSNENKLVNLWWPRSVKKLLESSLVNVVGDEAKKMKRMIMTSLDQDALKRYVGRMDLATQHHIRKHWEGVIHFPINIPGTRFYSASKAANEIKKELRLIARQRRDALDKKIASPGQDLLSHLLLSTDAGGRFLSESEIVDNLLLLLFASHDTTTSVITCVIKYLAELPEVFEMVLREQLDIAKSKEAGELLKWEDIQKMRYSWNVVYEVLRLMPPIRGAFREAIVDFTYAGYTIPKGWKLCWTPASTTKDPGFFPNAEDFVASRYEGAGPAPYSFVPFGGGPRICMGNEYARPQILVFLHNVVKRFKWDLLIPDEKIPYDPMPAPSQGLPVRLQPRQSSA</sequence>
<reference evidence="10" key="1">
    <citation type="submission" date="2022-11" db="EMBL/GenBank/DDBJ databases">
        <authorList>
            <person name="Hyden B.L."/>
            <person name="Feng K."/>
            <person name="Yates T."/>
            <person name="Jawdy S."/>
            <person name="Smart L.B."/>
            <person name="Muchero W."/>
        </authorList>
    </citation>
    <scope>NUCLEOTIDE SEQUENCE</scope>
    <source>
        <tissue evidence="10">Shoot tip</tissue>
    </source>
</reference>
<evidence type="ECO:0000256" key="5">
    <source>
        <dbReference type="ARBA" id="ARBA00022989"/>
    </source>
</evidence>
<evidence type="ECO:0000256" key="7">
    <source>
        <dbReference type="PIRSR" id="PIRSR602401-1"/>
    </source>
</evidence>
<feature type="transmembrane region" description="Helical" evidence="9">
    <location>
        <begin position="6"/>
        <end position="24"/>
    </location>
</feature>
<evidence type="ECO:0000256" key="3">
    <source>
        <dbReference type="ARBA" id="ARBA00022692"/>
    </source>
</evidence>
<dbReference type="GO" id="GO:0016125">
    <property type="term" value="P:sterol metabolic process"/>
    <property type="evidence" value="ECO:0007669"/>
    <property type="project" value="TreeGrafter"/>
</dbReference>
<dbReference type="GO" id="GO:0020037">
    <property type="term" value="F:heme binding"/>
    <property type="evidence" value="ECO:0007669"/>
    <property type="project" value="InterPro"/>
</dbReference>
<reference evidence="10" key="2">
    <citation type="journal article" date="2023" name="Int. J. Mol. Sci.">
        <title>De Novo Assembly and Annotation of 11 Diverse Shrub Willow (Salix) Genomes Reveals Novel Gene Organization in Sex-Linked Regions.</title>
        <authorList>
            <person name="Hyden B."/>
            <person name="Feng K."/>
            <person name="Yates T.B."/>
            <person name="Jawdy S."/>
            <person name="Cereghino C."/>
            <person name="Smart L.B."/>
            <person name="Muchero W."/>
        </authorList>
    </citation>
    <scope>NUCLEOTIDE SEQUENCE [LARGE SCALE GENOMIC DNA]</scope>
    <source>
        <tissue evidence="10">Shoot tip</tissue>
    </source>
</reference>
<dbReference type="InterPro" id="IPR017972">
    <property type="entry name" value="Cyt_P450_CS"/>
</dbReference>
<evidence type="ECO:0000313" key="10">
    <source>
        <dbReference type="EMBL" id="KAJ6714183.1"/>
    </source>
</evidence>
<organism evidence="10 11">
    <name type="scientific">Salix viminalis</name>
    <name type="common">Common osier</name>
    <name type="synonym">Basket willow</name>
    <dbReference type="NCBI Taxonomy" id="40686"/>
    <lineage>
        <taxon>Eukaryota</taxon>
        <taxon>Viridiplantae</taxon>
        <taxon>Streptophyta</taxon>
        <taxon>Embryophyta</taxon>
        <taxon>Tracheophyta</taxon>
        <taxon>Spermatophyta</taxon>
        <taxon>Magnoliopsida</taxon>
        <taxon>eudicotyledons</taxon>
        <taxon>Gunneridae</taxon>
        <taxon>Pentapetalae</taxon>
        <taxon>rosids</taxon>
        <taxon>fabids</taxon>
        <taxon>Malpighiales</taxon>
        <taxon>Salicaceae</taxon>
        <taxon>Saliceae</taxon>
        <taxon>Salix</taxon>
    </lineage>
</organism>
<comment type="cofactor">
    <cofactor evidence="7">
        <name>heme</name>
        <dbReference type="ChEBI" id="CHEBI:30413"/>
    </cofactor>
</comment>
<keyword evidence="8" id="KW-0560">Oxidoreductase</keyword>
<dbReference type="PANTHER" id="PTHR24286">
    <property type="entry name" value="CYTOCHROME P450 26"/>
    <property type="match status" value="1"/>
</dbReference>
<dbReference type="InterPro" id="IPR036396">
    <property type="entry name" value="Cyt_P450_sf"/>
</dbReference>
<name>A0A9Q0TMA8_SALVM</name>
<evidence type="ECO:0000256" key="8">
    <source>
        <dbReference type="RuleBase" id="RU000461"/>
    </source>
</evidence>
<dbReference type="SUPFAM" id="SSF48264">
    <property type="entry name" value="Cytochrome P450"/>
    <property type="match status" value="1"/>
</dbReference>
<dbReference type="PANTHER" id="PTHR24286:SF209">
    <property type="entry name" value="BETA-AMYRIN 28-OXIDASE-LIKE"/>
    <property type="match status" value="1"/>
</dbReference>
<evidence type="ECO:0000256" key="2">
    <source>
        <dbReference type="ARBA" id="ARBA00010617"/>
    </source>
</evidence>
<dbReference type="GO" id="GO:0005506">
    <property type="term" value="F:iron ion binding"/>
    <property type="evidence" value="ECO:0007669"/>
    <property type="project" value="InterPro"/>
</dbReference>
<dbReference type="EMBL" id="JAPFFL010000007">
    <property type="protein sequence ID" value="KAJ6714183.1"/>
    <property type="molecule type" value="Genomic_DNA"/>
</dbReference>
<evidence type="ECO:0000256" key="4">
    <source>
        <dbReference type="ARBA" id="ARBA00022723"/>
    </source>
</evidence>
<dbReference type="GO" id="GO:0004497">
    <property type="term" value="F:monooxygenase activity"/>
    <property type="evidence" value="ECO:0007669"/>
    <property type="project" value="UniProtKB-KW"/>
</dbReference>
<comment type="similarity">
    <text evidence="2 8">Belongs to the cytochrome P450 family.</text>
</comment>
<dbReference type="OrthoDB" id="1372046at2759"/>
<dbReference type="PRINTS" id="PR00385">
    <property type="entry name" value="P450"/>
</dbReference>
<keyword evidence="5 9" id="KW-1133">Transmembrane helix</keyword>
<keyword evidence="4 7" id="KW-0479">Metal-binding</keyword>
<keyword evidence="3 9" id="KW-0812">Transmembrane</keyword>
<dbReference type="PROSITE" id="PS00086">
    <property type="entry name" value="CYTOCHROME_P450"/>
    <property type="match status" value="1"/>
</dbReference>
<dbReference type="Pfam" id="PF00067">
    <property type="entry name" value="p450"/>
    <property type="match status" value="1"/>
</dbReference>
<protein>
    <submittedName>
        <fullName evidence="10">CYTOCHROME P450 26</fullName>
    </submittedName>
</protein>
<dbReference type="InterPro" id="IPR001128">
    <property type="entry name" value="Cyt_P450"/>
</dbReference>
<evidence type="ECO:0000313" key="11">
    <source>
        <dbReference type="Proteomes" id="UP001151529"/>
    </source>
</evidence>
<keyword evidence="8" id="KW-0503">Monooxygenase</keyword>
<gene>
    <name evidence="10" type="ORF">OIU85_025767</name>
</gene>
<keyword evidence="7 8" id="KW-0349">Heme</keyword>
<accession>A0A9Q0TMA8</accession>
<keyword evidence="6 7" id="KW-0408">Iron</keyword>
<dbReference type="InterPro" id="IPR002401">
    <property type="entry name" value="Cyt_P450_E_grp-I"/>
</dbReference>
<keyword evidence="9" id="KW-0472">Membrane</keyword>
<evidence type="ECO:0000256" key="9">
    <source>
        <dbReference type="SAM" id="Phobius"/>
    </source>
</evidence>
<comment type="caution">
    <text evidence="10">The sequence shown here is derived from an EMBL/GenBank/DDBJ whole genome shotgun (WGS) entry which is preliminary data.</text>
</comment>
<proteinExistence type="inferred from homology"/>
<dbReference type="GO" id="GO:0016705">
    <property type="term" value="F:oxidoreductase activity, acting on paired donors, with incorporation or reduction of molecular oxygen"/>
    <property type="evidence" value="ECO:0007669"/>
    <property type="project" value="InterPro"/>
</dbReference>
<dbReference type="Gene3D" id="1.10.630.10">
    <property type="entry name" value="Cytochrome P450"/>
    <property type="match status" value="1"/>
</dbReference>
<dbReference type="PRINTS" id="PR00463">
    <property type="entry name" value="EP450I"/>
</dbReference>
<dbReference type="Proteomes" id="UP001151529">
    <property type="component" value="Chromosome 1"/>
</dbReference>
<keyword evidence="11" id="KW-1185">Reference proteome</keyword>
<dbReference type="CDD" id="cd11043">
    <property type="entry name" value="CYP90-like"/>
    <property type="match status" value="1"/>
</dbReference>
<comment type="subcellular location">
    <subcellularLocation>
        <location evidence="1">Membrane</location>
        <topology evidence="1">Single-pass membrane protein</topology>
    </subcellularLocation>
</comment>